<dbReference type="Gene3D" id="3.80.10.10">
    <property type="entry name" value="Ribonuclease Inhibitor"/>
    <property type="match status" value="1"/>
</dbReference>
<dbReference type="AlphaFoldDB" id="A0A816B5U0"/>
<dbReference type="OrthoDB" id="9999350at2759"/>
<evidence type="ECO:0000313" key="1">
    <source>
        <dbReference type="EMBL" id="CAF1604589.1"/>
    </source>
</evidence>
<reference evidence="1" key="1">
    <citation type="submission" date="2021-02" db="EMBL/GenBank/DDBJ databases">
        <authorList>
            <person name="Nowell W R."/>
        </authorList>
    </citation>
    <scope>NUCLEOTIDE SEQUENCE</scope>
</reference>
<proteinExistence type="predicted"/>
<dbReference type="InterPro" id="IPR032675">
    <property type="entry name" value="LRR_dom_sf"/>
</dbReference>
<accession>A0A816B5U0</accession>
<sequence length="328" mass="38348">MDILEYLDAYDIYNALYNLNYRLNLVINDVRVSKRVHLFSNVDESQFNFMCNEILPQIQDRILSLVIAHNSRIHTLTVIFNSLERFTSLRKLTLIDIETKIDLKNILAKQQQLSSIDISTYKIDNEMLISDICGMIICEKLPRLKECSLSFRNNCIFKNVTTSYIKYLTIGWCSMTELIVLLHHTPTLKTLNIRYLHDYDFSTLDDTNLVVKILNVFLYCVPFNNIELLLKHMSKLKSVTIKGHLDDYNYTDGQQWQTLLTSFLPLLEIFSVNINVATSISSTGDLLASFQTEFWQFQWHLEVECRYKRHLILILNGKRNVSQQEAPD</sequence>
<dbReference type="Proteomes" id="UP000663829">
    <property type="component" value="Unassembled WGS sequence"/>
</dbReference>
<keyword evidence="3" id="KW-1185">Reference proteome</keyword>
<dbReference type="Proteomes" id="UP000681722">
    <property type="component" value="Unassembled WGS sequence"/>
</dbReference>
<gene>
    <name evidence="1" type="ORF">GPM918_LOCUS42664</name>
    <name evidence="2" type="ORF">SRO942_LOCUS43959</name>
</gene>
<name>A0A816B5U0_9BILA</name>
<dbReference type="SUPFAM" id="SSF52047">
    <property type="entry name" value="RNI-like"/>
    <property type="match status" value="1"/>
</dbReference>
<dbReference type="EMBL" id="CAJNOQ010036534">
    <property type="protein sequence ID" value="CAF1604589.1"/>
    <property type="molecule type" value="Genomic_DNA"/>
</dbReference>
<comment type="caution">
    <text evidence="1">The sequence shown here is derived from an EMBL/GenBank/DDBJ whole genome shotgun (WGS) entry which is preliminary data.</text>
</comment>
<evidence type="ECO:0000313" key="3">
    <source>
        <dbReference type="Proteomes" id="UP000663829"/>
    </source>
</evidence>
<organism evidence="1 3">
    <name type="scientific">Didymodactylos carnosus</name>
    <dbReference type="NCBI Taxonomy" id="1234261"/>
    <lineage>
        <taxon>Eukaryota</taxon>
        <taxon>Metazoa</taxon>
        <taxon>Spiralia</taxon>
        <taxon>Gnathifera</taxon>
        <taxon>Rotifera</taxon>
        <taxon>Eurotatoria</taxon>
        <taxon>Bdelloidea</taxon>
        <taxon>Philodinida</taxon>
        <taxon>Philodinidae</taxon>
        <taxon>Didymodactylos</taxon>
    </lineage>
</organism>
<evidence type="ECO:0000313" key="2">
    <source>
        <dbReference type="EMBL" id="CAF4483581.1"/>
    </source>
</evidence>
<dbReference type="EMBL" id="CAJOBC010103070">
    <property type="protein sequence ID" value="CAF4483581.1"/>
    <property type="molecule type" value="Genomic_DNA"/>
</dbReference>
<protein>
    <submittedName>
        <fullName evidence="1">Uncharacterized protein</fullName>
    </submittedName>
</protein>